<evidence type="ECO:0000256" key="2">
    <source>
        <dbReference type="PIRSR" id="PIRSR000463-1"/>
    </source>
</evidence>
<dbReference type="InterPro" id="IPR006048">
    <property type="entry name" value="A-amylase/branching_C"/>
</dbReference>
<dbReference type="InterPro" id="IPR013780">
    <property type="entry name" value="Glyco_hydro_b"/>
</dbReference>
<dbReference type="CDD" id="cd02859">
    <property type="entry name" value="E_set_AMPKbeta_like_N"/>
    <property type="match status" value="1"/>
</dbReference>
<dbReference type="Pfam" id="PF02922">
    <property type="entry name" value="CBM_48"/>
    <property type="match status" value="1"/>
</dbReference>
<feature type="domain" description="Glycosyl hydrolase family 13 catalytic" evidence="3">
    <location>
        <begin position="111"/>
        <end position="447"/>
    </location>
</feature>
<dbReference type="AlphaFoldDB" id="A0AA96WUQ7"/>
<dbReference type="InterPro" id="IPR006047">
    <property type="entry name" value="GH13_cat_dom"/>
</dbReference>
<accession>A0AA96WUQ7</accession>
<dbReference type="InterPro" id="IPR017853">
    <property type="entry name" value="GH"/>
</dbReference>
<dbReference type="Gene3D" id="2.60.40.1180">
    <property type="entry name" value="Golgi alpha-mannosidase II"/>
    <property type="match status" value="1"/>
</dbReference>
<name>A0AA96WUQ7_LEPBY</name>
<dbReference type="InterPro" id="IPR037439">
    <property type="entry name" value="Branching_enzy"/>
</dbReference>
<dbReference type="InterPro" id="IPR004193">
    <property type="entry name" value="Glyco_hydro_13_N"/>
</dbReference>
<dbReference type="PANTHER" id="PTHR43002">
    <property type="entry name" value="GLYCOGEN DEBRANCHING ENZYME"/>
    <property type="match status" value="1"/>
</dbReference>
<dbReference type="SUPFAM" id="SSF81296">
    <property type="entry name" value="E set domains"/>
    <property type="match status" value="1"/>
</dbReference>
<dbReference type="Pfam" id="PF02806">
    <property type="entry name" value="Alpha-amylase_C"/>
    <property type="match status" value="1"/>
</dbReference>
<reference evidence="4" key="1">
    <citation type="journal article" date="2023" name="Plants (Basel)">
        <title>Genomic Analysis of Leptolyngbya boryana CZ1 Reveals Efficient Carbon Fixation Modules.</title>
        <authorList>
            <person name="Bai X."/>
            <person name="Wang H."/>
            <person name="Cheng W."/>
            <person name="Wang J."/>
            <person name="Ma M."/>
            <person name="Hu H."/>
            <person name="Song Z."/>
            <person name="Ma H."/>
            <person name="Fan Y."/>
            <person name="Du C."/>
            <person name="Xu J."/>
        </authorList>
    </citation>
    <scope>NUCLEOTIDE SEQUENCE</scope>
    <source>
        <strain evidence="4">CZ1</strain>
    </source>
</reference>
<comment type="similarity">
    <text evidence="1">Belongs to the glycosyl hydrolase 13 family.</text>
</comment>
<dbReference type="InterPro" id="IPR014756">
    <property type="entry name" value="Ig_E-set"/>
</dbReference>
<dbReference type="Gene3D" id="3.20.20.80">
    <property type="entry name" value="Glycosidases"/>
    <property type="match status" value="1"/>
</dbReference>
<feature type="active site" description="Proton donor" evidence="2">
    <location>
        <position position="302"/>
    </location>
</feature>
<dbReference type="GO" id="GO:0003844">
    <property type="term" value="F:1,4-alpha-glucan branching enzyme activity"/>
    <property type="evidence" value="ECO:0007669"/>
    <property type="project" value="InterPro"/>
</dbReference>
<dbReference type="GO" id="GO:0005978">
    <property type="term" value="P:glycogen biosynthetic process"/>
    <property type="evidence" value="ECO:0007669"/>
    <property type="project" value="InterPro"/>
</dbReference>
<proteinExistence type="inferred from homology"/>
<keyword evidence="4" id="KW-0378">Hydrolase</keyword>
<gene>
    <name evidence="4" type="ORF">Q2T42_29430</name>
</gene>
<feature type="active site" description="Nucleophile" evidence="2">
    <location>
        <position position="273"/>
    </location>
</feature>
<evidence type="ECO:0000259" key="3">
    <source>
        <dbReference type="SMART" id="SM00642"/>
    </source>
</evidence>
<dbReference type="RefSeq" id="WP_316427306.1">
    <property type="nucleotide sequence ID" value="NZ_CP130144.1"/>
</dbReference>
<dbReference type="PIRSF" id="PIRSF000463">
    <property type="entry name" value="GlgB"/>
    <property type="match status" value="1"/>
</dbReference>
<reference evidence="4" key="2">
    <citation type="submission" date="2023-07" db="EMBL/GenBank/DDBJ databases">
        <authorList>
            <person name="Bai X.-H."/>
            <person name="Wang H.-H."/>
            <person name="Wang J."/>
            <person name="Ma M.-Y."/>
            <person name="Hu H.-H."/>
            <person name="Song Z.-L."/>
            <person name="Ma H.-G."/>
            <person name="Fan Y."/>
            <person name="Du C.-Y."/>
            <person name="Xu J.-C."/>
        </authorList>
    </citation>
    <scope>NUCLEOTIDE SEQUENCE</scope>
    <source>
        <strain evidence="4">CZ1</strain>
    </source>
</reference>
<dbReference type="Gene3D" id="2.60.40.10">
    <property type="entry name" value="Immunoglobulins"/>
    <property type="match status" value="1"/>
</dbReference>
<dbReference type="SUPFAM" id="SSF51011">
    <property type="entry name" value="Glycosyl hydrolase domain"/>
    <property type="match status" value="1"/>
</dbReference>
<protein>
    <submittedName>
        <fullName evidence="4">Alpha-amylase family glycosyl hydrolase</fullName>
    </submittedName>
</protein>
<evidence type="ECO:0000313" key="4">
    <source>
        <dbReference type="EMBL" id="WNZ45917.1"/>
    </source>
</evidence>
<dbReference type="GO" id="GO:0043169">
    <property type="term" value="F:cation binding"/>
    <property type="evidence" value="ECO:0007669"/>
    <property type="project" value="InterPro"/>
</dbReference>
<dbReference type="EMBL" id="CP130144">
    <property type="protein sequence ID" value="WNZ45917.1"/>
    <property type="molecule type" value="Genomic_DNA"/>
</dbReference>
<evidence type="ECO:0000256" key="1">
    <source>
        <dbReference type="ARBA" id="ARBA00008061"/>
    </source>
</evidence>
<sequence length="531" mass="62336">MTIEFNLFAPRNEAVELIGSFSDWQGVPMEKDEIGFFRIHLELEDGDYQYKFRIKHQNQWIETNDPYMTEMDRKTQNGIVHIKEGQRILDTFIWQHDDRFLPDNRDLVLYEMHIADFCSADPSDPTKFKQALEKLDYLSELGINAIALMPITEYAGDYRWGYMPQHFFALESSYGKPADFKSFVDECHARGIRVFIDCIFNHTHEESPLLLIDRDYWYYHDRHYPEDDANYWGPELSYENYDPDRDIRPTWNYVNAIVQFWTHEYHIDGIRYDAVRQIANDEFFGWLFDQVQVPKPFFHIAEHIPDSSEICKPQGVFDACWHESFRYFLTDLLIGKDIDFNEFKSAIAAQPQGYAGATSVINYLATHDREHMIVELQDAGISDFDRIKLGAMIQFTALGIPMLWMGDEFGQDTYKTETTTEPNPLDWSLLQKNQPLFDFYKRLIALRHEKSSLRSDNLEFFHENGKVLAYVRWNEAGERVVVVANFSDQDFENYAIDHFPADGTWTNWSDGQEVDPSAIDLPSFSAKILLQ</sequence>
<dbReference type="Pfam" id="PF00128">
    <property type="entry name" value="Alpha-amylase"/>
    <property type="match status" value="1"/>
</dbReference>
<dbReference type="GO" id="GO:0004553">
    <property type="term" value="F:hydrolase activity, hydrolyzing O-glycosyl compounds"/>
    <property type="evidence" value="ECO:0007669"/>
    <property type="project" value="InterPro"/>
</dbReference>
<organism evidence="4">
    <name type="scientific">Leptolyngbya boryana CZ1</name>
    <dbReference type="NCBI Taxonomy" id="3060204"/>
    <lineage>
        <taxon>Bacteria</taxon>
        <taxon>Bacillati</taxon>
        <taxon>Cyanobacteriota</taxon>
        <taxon>Cyanophyceae</taxon>
        <taxon>Leptolyngbyales</taxon>
        <taxon>Leptolyngbyaceae</taxon>
        <taxon>Leptolyngbya group</taxon>
        <taxon>Leptolyngbya</taxon>
    </lineage>
</organism>
<dbReference type="SUPFAM" id="SSF51445">
    <property type="entry name" value="(Trans)glycosidases"/>
    <property type="match status" value="1"/>
</dbReference>
<dbReference type="SMART" id="SM00642">
    <property type="entry name" value="Aamy"/>
    <property type="match status" value="1"/>
</dbReference>
<dbReference type="InterPro" id="IPR013783">
    <property type="entry name" value="Ig-like_fold"/>
</dbReference>